<gene>
    <name evidence="2" type="ORF">H6A60_12155</name>
</gene>
<evidence type="ECO:0000313" key="2">
    <source>
        <dbReference type="EMBL" id="MBM6705217.1"/>
    </source>
</evidence>
<accession>A0ABS2DV98</accession>
<evidence type="ECO:0000256" key="1">
    <source>
        <dbReference type="SAM" id="MobiDB-lite"/>
    </source>
</evidence>
<protein>
    <submittedName>
        <fullName evidence="2">Uncharacterized protein</fullName>
    </submittedName>
</protein>
<evidence type="ECO:0000313" key="3">
    <source>
        <dbReference type="Proteomes" id="UP000715095"/>
    </source>
</evidence>
<sequence length="165" mass="16358">MSGDVGLSTQEGRTVSNGTRVQANTKELKAYEKANAAYNAARGVVAGSSTSVPAAASASAPAAASTPAAGSKLSVGAEPAGGAASNKLPVKPSETIDVPAGGDMKSRGFGAKVGLQGNGQLSGSASDGHNLKDSYGKGTGTNFTEEERAELGKMFSTGFQNMNSE</sequence>
<reference evidence="2 3" key="1">
    <citation type="journal article" date="2021" name="Sci. Rep.">
        <title>The distribution of antibiotic resistance genes in chicken gut microbiota commensals.</title>
        <authorList>
            <person name="Juricova H."/>
            <person name="Matiasovicova J."/>
            <person name="Kubasova T."/>
            <person name="Cejkova D."/>
            <person name="Rychlik I."/>
        </authorList>
    </citation>
    <scope>NUCLEOTIDE SEQUENCE [LARGE SCALE GENOMIC DNA]</scope>
    <source>
        <strain evidence="2 3">An829</strain>
    </source>
</reference>
<proteinExistence type="predicted"/>
<feature type="region of interest" description="Disordered" evidence="1">
    <location>
        <begin position="1"/>
        <end position="24"/>
    </location>
</feature>
<keyword evidence="3" id="KW-1185">Reference proteome</keyword>
<name>A0ABS2DV98_9BURK</name>
<feature type="compositionally biased region" description="Polar residues" evidence="1">
    <location>
        <begin position="7"/>
        <end position="24"/>
    </location>
</feature>
<dbReference type="Proteomes" id="UP000715095">
    <property type="component" value="Unassembled WGS sequence"/>
</dbReference>
<feature type="region of interest" description="Disordered" evidence="1">
    <location>
        <begin position="49"/>
        <end position="142"/>
    </location>
</feature>
<feature type="compositionally biased region" description="Polar residues" evidence="1">
    <location>
        <begin position="118"/>
        <end position="127"/>
    </location>
</feature>
<dbReference type="EMBL" id="JACJJC010000215">
    <property type="protein sequence ID" value="MBM6705217.1"/>
    <property type="molecule type" value="Genomic_DNA"/>
</dbReference>
<feature type="non-terminal residue" evidence="2">
    <location>
        <position position="165"/>
    </location>
</feature>
<feature type="compositionally biased region" description="Low complexity" evidence="1">
    <location>
        <begin position="49"/>
        <end position="71"/>
    </location>
</feature>
<comment type="caution">
    <text evidence="2">The sequence shown here is derived from an EMBL/GenBank/DDBJ whole genome shotgun (WGS) entry which is preliminary data.</text>
</comment>
<organism evidence="2 3">
    <name type="scientific">Sutterella massiliensis</name>
    <dbReference type="NCBI Taxonomy" id="1816689"/>
    <lineage>
        <taxon>Bacteria</taxon>
        <taxon>Pseudomonadati</taxon>
        <taxon>Pseudomonadota</taxon>
        <taxon>Betaproteobacteria</taxon>
        <taxon>Burkholderiales</taxon>
        <taxon>Sutterellaceae</taxon>
        <taxon>Sutterella</taxon>
    </lineage>
</organism>